<proteinExistence type="predicted"/>
<accession>A0ABP9CXU4</accession>
<reference evidence="2" key="1">
    <citation type="journal article" date="2019" name="Int. J. Syst. Evol. Microbiol.">
        <title>The Global Catalogue of Microorganisms (GCM) 10K type strain sequencing project: providing services to taxonomists for standard genome sequencing and annotation.</title>
        <authorList>
            <consortium name="The Broad Institute Genomics Platform"/>
            <consortium name="The Broad Institute Genome Sequencing Center for Infectious Disease"/>
            <person name="Wu L."/>
            <person name="Ma J."/>
        </authorList>
    </citation>
    <scope>NUCLEOTIDE SEQUENCE [LARGE SCALE GENOMIC DNA]</scope>
    <source>
        <strain evidence="2">JCM 18326</strain>
    </source>
</reference>
<sequence>MVSKPLGATYQEFWAYNPIEQQSKKLARKSFSFIVCYLKIKMMNEHHLSKIVFSAIRLALNNSDEYYLRKFRKGLVFEKDK</sequence>
<gene>
    <name evidence="1" type="ORF">GCM10023331_01690</name>
</gene>
<keyword evidence="2" id="KW-1185">Reference proteome</keyword>
<evidence type="ECO:0000313" key="1">
    <source>
        <dbReference type="EMBL" id="GAA4821009.1"/>
    </source>
</evidence>
<organism evidence="1 2">
    <name type="scientific">Algivirga pacifica</name>
    <dbReference type="NCBI Taxonomy" id="1162670"/>
    <lineage>
        <taxon>Bacteria</taxon>
        <taxon>Pseudomonadati</taxon>
        <taxon>Bacteroidota</taxon>
        <taxon>Cytophagia</taxon>
        <taxon>Cytophagales</taxon>
        <taxon>Flammeovirgaceae</taxon>
        <taxon>Algivirga</taxon>
    </lineage>
</organism>
<evidence type="ECO:0000313" key="2">
    <source>
        <dbReference type="Proteomes" id="UP001500298"/>
    </source>
</evidence>
<dbReference type="EMBL" id="BAABJX010000004">
    <property type="protein sequence ID" value="GAA4821009.1"/>
    <property type="molecule type" value="Genomic_DNA"/>
</dbReference>
<dbReference type="Proteomes" id="UP001500298">
    <property type="component" value="Unassembled WGS sequence"/>
</dbReference>
<comment type="caution">
    <text evidence="1">The sequence shown here is derived from an EMBL/GenBank/DDBJ whole genome shotgun (WGS) entry which is preliminary data.</text>
</comment>
<protein>
    <submittedName>
        <fullName evidence="1">Uncharacterized protein</fullName>
    </submittedName>
</protein>
<name>A0ABP9CXU4_9BACT</name>